<proteinExistence type="predicted"/>
<accession>A0A4R6JPQ8</accession>
<dbReference type="OrthoDB" id="3353639at2"/>
<protein>
    <submittedName>
        <fullName evidence="2">Uncharacterized protein</fullName>
    </submittedName>
</protein>
<feature type="chain" id="PRO_5020361763" evidence="1">
    <location>
        <begin position="26"/>
        <end position="254"/>
    </location>
</feature>
<dbReference type="AlphaFoldDB" id="A0A4R6JPQ8"/>
<gene>
    <name evidence="2" type="ORF">C8E87_0388</name>
</gene>
<dbReference type="EMBL" id="SNWR01000001">
    <property type="protein sequence ID" value="TDO36806.1"/>
    <property type="molecule type" value="Genomic_DNA"/>
</dbReference>
<evidence type="ECO:0000313" key="2">
    <source>
        <dbReference type="EMBL" id="TDO36806.1"/>
    </source>
</evidence>
<reference evidence="2 3" key="1">
    <citation type="submission" date="2019-03" db="EMBL/GenBank/DDBJ databases">
        <title>Sequencing the genomes of 1000 actinobacteria strains.</title>
        <authorList>
            <person name="Klenk H.-P."/>
        </authorList>
    </citation>
    <scope>NUCLEOTIDE SEQUENCE [LARGE SCALE GENOMIC DNA]</scope>
    <source>
        <strain evidence="2 3">DSM 43805</strain>
    </source>
</reference>
<dbReference type="RefSeq" id="WP_133871514.1">
    <property type="nucleotide sequence ID" value="NZ_BOMD01000071.1"/>
</dbReference>
<keyword evidence="1" id="KW-0732">Signal</keyword>
<comment type="caution">
    <text evidence="2">The sequence shown here is derived from an EMBL/GenBank/DDBJ whole genome shotgun (WGS) entry which is preliminary data.</text>
</comment>
<feature type="signal peptide" evidence="1">
    <location>
        <begin position="1"/>
        <end position="25"/>
    </location>
</feature>
<organism evidence="2 3">
    <name type="scientific">Paractinoplanes brasiliensis</name>
    <dbReference type="NCBI Taxonomy" id="52695"/>
    <lineage>
        <taxon>Bacteria</taxon>
        <taxon>Bacillati</taxon>
        <taxon>Actinomycetota</taxon>
        <taxon>Actinomycetes</taxon>
        <taxon>Micromonosporales</taxon>
        <taxon>Micromonosporaceae</taxon>
        <taxon>Paractinoplanes</taxon>
    </lineage>
</organism>
<sequence>MRRGIAASAVALAMLLTGTAQPARAADGLTDDLFNAAVIGTDIGRSGRVTPEQALQLIRIVGRILGVMESEVRTQADGLVAANILSRVVSVQDDWRNYEVIRQDELGAGLFAQRVNEILNDAVHYYPEVSTRAKDQLALSAQAVYSIVQAARADAGYTEGAGAIEGRFRSLMLKVVDDLRPRCTPINANPEPVPGEISTIWECVAVDGRKATAHERIVNGEYVEGPVDLHKVRMEAARASSWAAAYRVWWPDQP</sequence>
<dbReference type="Proteomes" id="UP000294901">
    <property type="component" value="Unassembled WGS sequence"/>
</dbReference>
<evidence type="ECO:0000256" key="1">
    <source>
        <dbReference type="SAM" id="SignalP"/>
    </source>
</evidence>
<evidence type="ECO:0000313" key="3">
    <source>
        <dbReference type="Proteomes" id="UP000294901"/>
    </source>
</evidence>
<name>A0A4R6JPQ8_9ACTN</name>
<keyword evidence="3" id="KW-1185">Reference proteome</keyword>